<reference evidence="2" key="2">
    <citation type="submission" date="2020-09" db="EMBL/GenBank/DDBJ databases">
        <authorList>
            <person name="Sun Q."/>
            <person name="Ohkuma M."/>
        </authorList>
    </citation>
    <scope>NUCLEOTIDE SEQUENCE</scope>
    <source>
        <strain evidence="2">JCM 19831</strain>
    </source>
</reference>
<dbReference type="EMBL" id="BMPI01000004">
    <property type="protein sequence ID" value="GGM12096.1"/>
    <property type="molecule type" value="Genomic_DNA"/>
</dbReference>
<name>A0A917T8Y5_9ACTN</name>
<dbReference type="Proteomes" id="UP000642070">
    <property type="component" value="Unassembled WGS sequence"/>
</dbReference>
<comment type="caution">
    <text evidence="2">The sequence shown here is derived from an EMBL/GenBank/DDBJ whole genome shotgun (WGS) entry which is preliminary data.</text>
</comment>
<accession>A0A917T8Y5</accession>
<proteinExistence type="predicted"/>
<protein>
    <submittedName>
        <fullName evidence="2">Uncharacterized protein</fullName>
    </submittedName>
</protein>
<sequence>MLCFGWAAQVTAGTLLGNLLPEQAGLSLLVPLCLVTAVPGDPLDHGRRLCRVRRGGRYGRSRASRRIGVAGGHARRRGRGDDRPPGRPQRAR</sequence>
<evidence type="ECO:0000313" key="2">
    <source>
        <dbReference type="EMBL" id="GGM12096.1"/>
    </source>
</evidence>
<dbReference type="AlphaFoldDB" id="A0A917T8Y5"/>
<keyword evidence="3" id="KW-1185">Reference proteome</keyword>
<evidence type="ECO:0000313" key="3">
    <source>
        <dbReference type="Proteomes" id="UP000642070"/>
    </source>
</evidence>
<reference evidence="2" key="1">
    <citation type="journal article" date="2014" name="Int. J. Syst. Evol. Microbiol.">
        <title>Complete genome sequence of Corynebacterium casei LMG S-19264T (=DSM 44701T), isolated from a smear-ripened cheese.</title>
        <authorList>
            <consortium name="US DOE Joint Genome Institute (JGI-PGF)"/>
            <person name="Walter F."/>
            <person name="Albersmeier A."/>
            <person name="Kalinowski J."/>
            <person name="Ruckert C."/>
        </authorList>
    </citation>
    <scope>NUCLEOTIDE SEQUENCE</scope>
    <source>
        <strain evidence="2">JCM 19831</strain>
    </source>
</reference>
<organism evidence="2 3">
    <name type="scientific">Dactylosporangium sucinum</name>
    <dbReference type="NCBI Taxonomy" id="1424081"/>
    <lineage>
        <taxon>Bacteria</taxon>
        <taxon>Bacillati</taxon>
        <taxon>Actinomycetota</taxon>
        <taxon>Actinomycetes</taxon>
        <taxon>Micromonosporales</taxon>
        <taxon>Micromonosporaceae</taxon>
        <taxon>Dactylosporangium</taxon>
    </lineage>
</organism>
<feature type="region of interest" description="Disordered" evidence="1">
    <location>
        <begin position="61"/>
        <end position="92"/>
    </location>
</feature>
<gene>
    <name evidence="2" type="ORF">GCM10007977_011580</name>
</gene>
<evidence type="ECO:0000256" key="1">
    <source>
        <dbReference type="SAM" id="MobiDB-lite"/>
    </source>
</evidence>
<dbReference type="RefSeq" id="WP_190248631.1">
    <property type="nucleotide sequence ID" value="NZ_BMPI01000004.1"/>
</dbReference>